<sequence length="60" mass="7022">MIRELLVFVIHWPCGLVAKMRFMWPAINKRSHLGFSNLFDDYPDRIDTTKSVSFLPAKLV</sequence>
<reference evidence="1 2" key="1">
    <citation type="submission" date="2017-06" db="EMBL/GenBank/DDBJ databases">
        <authorList>
            <person name="Varghese N."/>
            <person name="Submissions S."/>
        </authorList>
    </citation>
    <scope>NUCLEOTIDE SEQUENCE [LARGE SCALE GENOMIC DNA]</scope>
    <source>
        <strain evidence="1 2">DSM 26989</strain>
    </source>
</reference>
<proteinExistence type="predicted"/>
<dbReference type="EMBL" id="FZNZ01000013">
    <property type="protein sequence ID" value="SNR82966.1"/>
    <property type="molecule type" value="Genomic_DNA"/>
</dbReference>
<dbReference type="Proteomes" id="UP000198427">
    <property type="component" value="Unassembled WGS sequence"/>
</dbReference>
<dbReference type="AlphaFoldDB" id="A0AA94LKM2"/>
<organism evidence="1 2">
    <name type="scientific">Prevotella jejuni</name>
    <dbReference type="NCBI Taxonomy" id="1177574"/>
    <lineage>
        <taxon>Bacteria</taxon>
        <taxon>Pseudomonadati</taxon>
        <taxon>Bacteroidota</taxon>
        <taxon>Bacteroidia</taxon>
        <taxon>Bacteroidales</taxon>
        <taxon>Prevotellaceae</taxon>
        <taxon>Prevotella</taxon>
    </lineage>
</organism>
<evidence type="ECO:0000313" key="2">
    <source>
        <dbReference type="Proteomes" id="UP000198427"/>
    </source>
</evidence>
<keyword evidence="2" id="KW-1185">Reference proteome</keyword>
<comment type="caution">
    <text evidence="1">The sequence shown here is derived from an EMBL/GenBank/DDBJ whole genome shotgun (WGS) entry which is preliminary data.</text>
</comment>
<protein>
    <submittedName>
        <fullName evidence="1">Uncharacterized protein</fullName>
    </submittedName>
</protein>
<gene>
    <name evidence="1" type="ORF">SAMN06265364_11312</name>
</gene>
<accession>A0AA94LKM2</accession>
<evidence type="ECO:0000313" key="1">
    <source>
        <dbReference type="EMBL" id="SNR82966.1"/>
    </source>
</evidence>
<name>A0AA94LKM2_9BACT</name>